<evidence type="ECO:0000313" key="4">
    <source>
        <dbReference type="Proteomes" id="UP000245469"/>
    </source>
</evidence>
<keyword evidence="2" id="KW-1133">Transmembrane helix</keyword>
<feature type="region of interest" description="Disordered" evidence="1">
    <location>
        <begin position="148"/>
        <end position="170"/>
    </location>
</feature>
<keyword evidence="2" id="KW-0812">Transmembrane</keyword>
<comment type="caution">
    <text evidence="3">The sequence shown here is derived from an EMBL/GenBank/DDBJ whole genome shotgun (WGS) entry which is preliminary data.</text>
</comment>
<organism evidence="3 4">
    <name type="scientific">Quadrisphaera granulorum</name>
    <dbReference type="NCBI Taxonomy" id="317664"/>
    <lineage>
        <taxon>Bacteria</taxon>
        <taxon>Bacillati</taxon>
        <taxon>Actinomycetota</taxon>
        <taxon>Actinomycetes</taxon>
        <taxon>Kineosporiales</taxon>
        <taxon>Kineosporiaceae</taxon>
        <taxon>Quadrisphaera</taxon>
    </lineage>
</organism>
<feature type="transmembrane region" description="Helical" evidence="2">
    <location>
        <begin position="30"/>
        <end position="51"/>
    </location>
</feature>
<name>A0A316A8C9_9ACTN</name>
<proteinExistence type="predicted"/>
<evidence type="ECO:0000313" key="3">
    <source>
        <dbReference type="EMBL" id="PWJ53883.1"/>
    </source>
</evidence>
<dbReference type="Proteomes" id="UP000245469">
    <property type="component" value="Unassembled WGS sequence"/>
</dbReference>
<reference evidence="3 4" key="1">
    <citation type="submission" date="2018-03" db="EMBL/GenBank/DDBJ databases">
        <title>Genomic Encyclopedia of Archaeal and Bacterial Type Strains, Phase II (KMG-II): from individual species to whole genera.</title>
        <authorList>
            <person name="Goeker M."/>
        </authorList>
    </citation>
    <scope>NUCLEOTIDE SEQUENCE [LARGE SCALE GENOMIC DNA]</scope>
    <source>
        <strain evidence="3 4">DSM 44889</strain>
    </source>
</reference>
<keyword evidence="4" id="KW-1185">Reference proteome</keyword>
<feature type="compositionally biased region" description="Acidic residues" evidence="1">
    <location>
        <begin position="158"/>
        <end position="170"/>
    </location>
</feature>
<protein>
    <submittedName>
        <fullName evidence="3">Uncharacterized protein</fullName>
    </submittedName>
</protein>
<accession>A0A316A8C9</accession>
<evidence type="ECO:0000256" key="2">
    <source>
        <dbReference type="SAM" id="Phobius"/>
    </source>
</evidence>
<gene>
    <name evidence="3" type="ORF">BXY45_110126</name>
</gene>
<dbReference type="EMBL" id="QGDQ01000010">
    <property type="protein sequence ID" value="PWJ53883.1"/>
    <property type="molecule type" value="Genomic_DNA"/>
</dbReference>
<evidence type="ECO:0000256" key="1">
    <source>
        <dbReference type="SAM" id="MobiDB-lite"/>
    </source>
</evidence>
<dbReference type="AlphaFoldDB" id="A0A316A8C9"/>
<keyword evidence="2" id="KW-0472">Membrane</keyword>
<sequence length="170" mass="18281">MFGLAPSPTPSPTQTLMQTAAAASSGGTPWWLSLLLATIPLAGAVLGVILLRRTGKETVQVSEESLANAVSARLETRLSALELDKWCRREETMRMLRWATERATSKDDNEAVIGTRVLEALGQSELLQPEDQGLIDAVLDVLLEEPESAYTEASSTGDEVEVDLVDGEQG</sequence>